<dbReference type="SUPFAM" id="SSF54637">
    <property type="entry name" value="Thioesterase/thiol ester dehydrase-isomerase"/>
    <property type="match status" value="1"/>
</dbReference>
<dbReference type="CDD" id="cd03443">
    <property type="entry name" value="PaaI_thioesterase"/>
    <property type="match status" value="1"/>
</dbReference>
<evidence type="ECO:0000259" key="3">
    <source>
        <dbReference type="Pfam" id="PF03061"/>
    </source>
</evidence>
<dbReference type="PANTHER" id="PTHR21660">
    <property type="entry name" value="THIOESTERASE SUPERFAMILY MEMBER-RELATED"/>
    <property type="match status" value="1"/>
</dbReference>
<dbReference type="InterPro" id="IPR003736">
    <property type="entry name" value="PAAI_dom"/>
</dbReference>
<dbReference type="GO" id="GO:0047617">
    <property type="term" value="F:fatty acyl-CoA hydrolase activity"/>
    <property type="evidence" value="ECO:0007669"/>
    <property type="project" value="InterPro"/>
</dbReference>
<dbReference type="Gene3D" id="3.10.129.10">
    <property type="entry name" value="Hotdog Thioesterase"/>
    <property type="match status" value="1"/>
</dbReference>
<dbReference type="Proteomes" id="UP001214043">
    <property type="component" value="Chromosome"/>
</dbReference>
<keyword evidence="5" id="KW-1185">Reference proteome</keyword>
<evidence type="ECO:0000256" key="2">
    <source>
        <dbReference type="ARBA" id="ARBA00022801"/>
    </source>
</evidence>
<keyword evidence="2" id="KW-0378">Hydrolase</keyword>
<protein>
    <submittedName>
        <fullName evidence="4">PaaI family thioesterase</fullName>
    </submittedName>
</protein>
<organism evidence="4 5">
    <name type="scientific">Hyphococcus flavus</name>
    <dbReference type="NCBI Taxonomy" id="1866326"/>
    <lineage>
        <taxon>Bacteria</taxon>
        <taxon>Pseudomonadati</taxon>
        <taxon>Pseudomonadota</taxon>
        <taxon>Alphaproteobacteria</taxon>
        <taxon>Parvularculales</taxon>
        <taxon>Parvularculaceae</taxon>
        <taxon>Hyphococcus</taxon>
    </lineage>
</organism>
<dbReference type="InterPro" id="IPR006683">
    <property type="entry name" value="Thioestr_dom"/>
</dbReference>
<dbReference type="RefSeq" id="WP_274493702.1">
    <property type="nucleotide sequence ID" value="NZ_CP118166.1"/>
</dbReference>
<name>A0AAE9ZJP2_9PROT</name>
<dbReference type="Pfam" id="PF03061">
    <property type="entry name" value="4HBT"/>
    <property type="match status" value="1"/>
</dbReference>
<evidence type="ECO:0000313" key="4">
    <source>
        <dbReference type="EMBL" id="WDI31815.1"/>
    </source>
</evidence>
<dbReference type="InterPro" id="IPR029069">
    <property type="entry name" value="HotDog_dom_sf"/>
</dbReference>
<evidence type="ECO:0000313" key="5">
    <source>
        <dbReference type="Proteomes" id="UP001214043"/>
    </source>
</evidence>
<dbReference type="NCBIfam" id="TIGR00369">
    <property type="entry name" value="unchar_dom_1"/>
    <property type="match status" value="1"/>
</dbReference>
<dbReference type="EMBL" id="CP118166">
    <property type="protein sequence ID" value="WDI31815.1"/>
    <property type="molecule type" value="Genomic_DNA"/>
</dbReference>
<proteinExistence type="inferred from homology"/>
<dbReference type="PANTHER" id="PTHR21660:SF1">
    <property type="entry name" value="ACYL-COENZYME A THIOESTERASE 13"/>
    <property type="match status" value="1"/>
</dbReference>
<gene>
    <name evidence="4" type="ORF">PUV54_01265</name>
</gene>
<accession>A0AAE9ZJP2</accession>
<evidence type="ECO:0000256" key="1">
    <source>
        <dbReference type="ARBA" id="ARBA00008324"/>
    </source>
</evidence>
<sequence>MTEKNTFGGGSGTALDKIPQPACAAFLGYELLSVDREAKTMRVAFRGTKEMLNPRGGVQGGFLTAMLDDASGSMVVVLTNGAKAPASVDIHTQYFKPAGVERLICEAELVHMTKSTAFTRATLYNEAGEKVAAASQTARLLDLQAGTSR</sequence>
<feature type="domain" description="Thioesterase" evidence="3">
    <location>
        <begin position="59"/>
        <end position="131"/>
    </location>
</feature>
<reference evidence="4" key="1">
    <citation type="submission" date="2023-02" db="EMBL/GenBank/DDBJ databases">
        <title>Genome sequence of Hyphococcus flavus.</title>
        <authorList>
            <person name="Rong J.-C."/>
            <person name="Zhao Q."/>
            <person name="Yi M."/>
            <person name="Wu J.-Y."/>
        </authorList>
    </citation>
    <scope>NUCLEOTIDE SEQUENCE</scope>
    <source>
        <strain evidence="4">MCCC 1K03223</strain>
    </source>
</reference>
<comment type="similarity">
    <text evidence="1">Belongs to the thioesterase PaaI family.</text>
</comment>
<dbReference type="InterPro" id="IPR039298">
    <property type="entry name" value="ACOT13"/>
</dbReference>
<dbReference type="AlphaFoldDB" id="A0AAE9ZJP2"/>
<dbReference type="KEGG" id="hfl:PUV54_01265"/>